<evidence type="ECO:0000313" key="4">
    <source>
        <dbReference type="EMBL" id="EHJ53290.1"/>
    </source>
</evidence>
<protein>
    <submittedName>
        <fullName evidence="4">Nitroreductase family protein</fullName>
    </submittedName>
</protein>
<dbReference type="EMBL" id="AEUW02000001">
    <property type="protein sequence ID" value="EHJ53290.1"/>
    <property type="molecule type" value="Genomic_DNA"/>
</dbReference>
<dbReference type="STRING" id="764298.STRMA_0733"/>
<accession>G5JVF9</accession>
<dbReference type="InterPro" id="IPR029479">
    <property type="entry name" value="Nitroreductase"/>
</dbReference>
<evidence type="ECO:0000259" key="3">
    <source>
        <dbReference type="Pfam" id="PF00881"/>
    </source>
</evidence>
<dbReference type="OrthoDB" id="9812105at2"/>
<dbReference type="PANTHER" id="PTHR43673:SF10">
    <property type="entry name" value="NADH DEHYDROGENASE_NAD(P)H NITROREDUCTASE XCC3605-RELATED"/>
    <property type="match status" value="1"/>
</dbReference>
<dbReference type="SUPFAM" id="SSF55469">
    <property type="entry name" value="FMN-dependent nitroreductase-like"/>
    <property type="match status" value="1"/>
</dbReference>
<comment type="similarity">
    <text evidence="1">Belongs to the nitroreductase family.</text>
</comment>
<evidence type="ECO:0000256" key="1">
    <source>
        <dbReference type="ARBA" id="ARBA00007118"/>
    </source>
</evidence>
<keyword evidence="5" id="KW-1185">Reference proteome</keyword>
<sequence>MEFQQVLKKRHSVRDFSEKPIAKDLLIEIIKEAQTAPSWVNSQPWKVYIATGESLRAIKTAYKENIAADKPRHPDFSPLPREQWAAFPQKNMAATSASIGQAFGENITTFNEAQVNLFNAQAIAYLTIPKDSPNWSIHDLGAFSQTLMLSAADKGIGSINAFALVLFPDDVRKILDIPHDQIIPIAIALGYSRDTLLGNYTSKRLPVEDILIIKD</sequence>
<reference evidence="4 5" key="1">
    <citation type="journal article" date="2014" name="Int. J. Syst. Evol. Microbiol.">
        <title>Phylogenomics and the dynamic genome evolution of the genus Streptococcus.</title>
        <authorList>
            <consortium name="The Broad Institute Genome Sequencing Platform"/>
            <person name="Richards V.P."/>
            <person name="Palmer S.R."/>
            <person name="Pavinski Bitar P.D."/>
            <person name="Qin X."/>
            <person name="Weinstock G.M."/>
            <person name="Highlander S.K."/>
            <person name="Town C.D."/>
            <person name="Burne R.A."/>
            <person name="Stanhope M.J."/>
        </authorList>
    </citation>
    <scope>NUCLEOTIDE SEQUENCE [LARGE SCALE GENOMIC DNA]</scope>
    <source>
        <strain evidence="4 5">NCTC 11558</strain>
    </source>
</reference>
<dbReference type="eggNOG" id="COG0778">
    <property type="taxonomic scope" value="Bacteria"/>
</dbReference>
<feature type="domain" description="Nitroreductase" evidence="3">
    <location>
        <begin position="7"/>
        <end position="191"/>
    </location>
</feature>
<dbReference type="GO" id="GO:0016491">
    <property type="term" value="F:oxidoreductase activity"/>
    <property type="evidence" value="ECO:0007669"/>
    <property type="project" value="UniProtKB-KW"/>
</dbReference>
<dbReference type="RefSeq" id="WP_003082298.1">
    <property type="nucleotide sequence ID" value="NZ_AEUW02000001.1"/>
</dbReference>
<name>G5JVF9_9STRE</name>
<dbReference type="Proteomes" id="UP000003573">
    <property type="component" value="Unassembled WGS sequence"/>
</dbReference>
<evidence type="ECO:0000313" key="5">
    <source>
        <dbReference type="Proteomes" id="UP000003573"/>
    </source>
</evidence>
<dbReference type="Gene3D" id="3.40.109.10">
    <property type="entry name" value="NADH Oxidase"/>
    <property type="match status" value="1"/>
</dbReference>
<dbReference type="PANTHER" id="PTHR43673">
    <property type="entry name" value="NAD(P)H NITROREDUCTASE YDGI-RELATED"/>
    <property type="match status" value="1"/>
</dbReference>
<proteinExistence type="inferred from homology"/>
<evidence type="ECO:0000256" key="2">
    <source>
        <dbReference type="ARBA" id="ARBA00023002"/>
    </source>
</evidence>
<dbReference type="CDD" id="cd02136">
    <property type="entry name" value="PnbA_NfnB-like"/>
    <property type="match status" value="1"/>
</dbReference>
<comment type="caution">
    <text evidence="4">The sequence shown here is derived from an EMBL/GenBank/DDBJ whole genome shotgun (WGS) entry which is preliminary data.</text>
</comment>
<dbReference type="AlphaFoldDB" id="G5JVF9"/>
<dbReference type="InterPro" id="IPR000415">
    <property type="entry name" value="Nitroreductase-like"/>
</dbReference>
<gene>
    <name evidence="4" type="ORF">STRMA_0733</name>
</gene>
<keyword evidence="2" id="KW-0560">Oxidoreductase</keyword>
<organism evidence="4 5">
    <name type="scientific">Streptococcus macacae NCTC 11558</name>
    <dbReference type="NCBI Taxonomy" id="764298"/>
    <lineage>
        <taxon>Bacteria</taxon>
        <taxon>Bacillati</taxon>
        <taxon>Bacillota</taxon>
        <taxon>Bacilli</taxon>
        <taxon>Lactobacillales</taxon>
        <taxon>Streptococcaceae</taxon>
        <taxon>Streptococcus</taxon>
    </lineage>
</organism>
<dbReference type="Pfam" id="PF00881">
    <property type="entry name" value="Nitroreductase"/>
    <property type="match status" value="1"/>
</dbReference>